<dbReference type="Pfam" id="PF20414">
    <property type="entry name" value="DUF6698"/>
    <property type="match status" value="1"/>
</dbReference>
<dbReference type="InterPro" id="IPR046521">
    <property type="entry name" value="DUF6698"/>
</dbReference>
<dbReference type="AlphaFoldDB" id="A0AA39NCS5"/>
<feature type="compositionally biased region" description="Low complexity" evidence="1">
    <location>
        <begin position="48"/>
        <end position="60"/>
    </location>
</feature>
<sequence>MPVVPASSRSKPSSKAIKPSSKADKPLNKATKPSSNVVKSSTKDIKPSSKTAQAKSAQSKGPVHAVPKPQAQQGAAVPLQRVLAPKDTNKSLGRWFPMPQTSDAIEPEDLEDHAQEVSENEGQDFEEGDESANELGFGSEDDVGDESKSENEGEGGNDDEDGNKVGQKCRKKNQVGPRKKRYRHGYSKRQNWVLNMCHTIGKLIPRTISLFTPVDDIMWAGAKHSNKAIVLKIDIKDLPYTTPNEKSFSILTEILEHGMTIWEALGCFPKTEIGMTAMIKEFHLGIKESRGTDTNKVQYNILTLCLEDLVNNALTLPKPAHKTGQGFNHIDTGHLLCPQIYLEKFNKSDRFLYDLANGKVKVTASEWPSFLYDQALYDPEDEEKRLMRGFLLLHVYLHIFCSNGDPTKQIAYVACQGHYALSSKDGWTEQDGAFDLPVFYNSIVDLFESHPDDEWALETLTWWNEQVFGDPNGCTDTDKSEDIHPPESTVVRMAARREARAKAWVNAATAAAIEDATLEYDDDNAMETN</sequence>
<protein>
    <recommendedName>
        <fullName evidence="4">Fungal-type protein kinase domain-containing protein</fullName>
    </recommendedName>
</protein>
<keyword evidence="3" id="KW-1185">Reference proteome</keyword>
<feature type="compositionally biased region" description="Polar residues" evidence="1">
    <location>
        <begin position="31"/>
        <end position="40"/>
    </location>
</feature>
<gene>
    <name evidence="2" type="ORF">EV420DRAFT_1639258</name>
</gene>
<evidence type="ECO:0000313" key="3">
    <source>
        <dbReference type="Proteomes" id="UP001175211"/>
    </source>
</evidence>
<dbReference type="Proteomes" id="UP001175211">
    <property type="component" value="Unassembled WGS sequence"/>
</dbReference>
<evidence type="ECO:0000313" key="2">
    <source>
        <dbReference type="EMBL" id="KAK0463159.1"/>
    </source>
</evidence>
<evidence type="ECO:0000256" key="1">
    <source>
        <dbReference type="SAM" id="MobiDB-lite"/>
    </source>
</evidence>
<name>A0AA39NCS5_ARMTA</name>
<feature type="compositionally biased region" description="Acidic residues" evidence="1">
    <location>
        <begin position="118"/>
        <end position="132"/>
    </location>
</feature>
<feature type="compositionally biased region" description="Acidic residues" evidence="1">
    <location>
        <begin position="152"/>
        <end position="161"/>
    </location>
</feature>
<accession>A0AA39NCS5</accession>
<proteinExistence type="predicted"/>
<dbReference type="RefSeq" id="XP_060334625.1">
    <property type="nucleotide sequence ID" value="XM_060476950.1"/>
</dbReference>
<evidence type="ECO:0008006" key="4">
    <source>
        <dbReference type="Google" id="ProtNLM"/>
    </source>
</evidence>
<feature type="region of interest" description="Disordered" evidence="1">
    <location>
        <begin position="1"/>
        <end position="182"/>
    </location>
</feature>
<feature type="compositionally biased region" description="Low complexity" evidence="1">
    <location>
        <begin position="1"/>
        <end position="20"/>
    </location>
</feature>
<dbReference type="GeneID" id="85360498"/>
<feature type="compositionally biased region" description="Basic residues" evidence="1">
    <location>
        <begin position="167"/>
        <end position="182"/>
    </location>
</feature>
<comment type="caution">
    <text evidence="2">The sequence shown here is derived from an EMBL/GenBank/DDBJ whole genome shotgun (WGS) entry which is preliminary data.</text>
</comment>
<dbReference type="EMBL" id="JAUEPS010000008">
    <property type="protein sequence ID" value="KAK0463159.1"/>
    <property type="molecule type" value="Genomic_DNA"/>
</dbReference>
<reference evidence="2" key="1">
    <citation type="submission" date="2023-06" db="EMBL/GenBank/DDBJ databases">
        <authorList>
            <consortium name="Lawrence Berkeley National Laboratory"/>
            <person name="Ahrendt S."/>
            <person name="Sahu N."/>
            <person name="Indic B."/>
            <person name="Wong-Bajracharya J."/>
            <person name="Merenyi Z."/>
            <person name="Ke H.-M."/>
            <person name="Monk M."/>
            <person name="Kocsube S."/>
            <person name="Drula E."/>
            <person name="Lipzen A."/>
            <person name="Balint B."/>
            <person name="Henrissat B."/>
            <person name="Andreopoulos B."/>
            <person name="Martin F.M."/>
            <person name="Harder C.B."/>
            <person name="Rigling D."/>
            <person name="Ford K.L."/>
            <person name="Foster G.D."/>
            <person name="Pangilinan J."/>
            <person name="Papanicolaou A."/>
            <person name="Barry K."/>
            <person name="LaButti K."/>
            <person name="Viragh M."/>
            <person name="Koriabine M."/>
            <person name="Yan M."/>
            <person name="Riley R."/>
            <person name="Champramary S."/>
            <person name="Plett K.L."/>
            <person name="Tsai I.J."/>
            <person name="Slot J."/>
            <person name="Sipos G."/>
            <person name="Plett J."/>
            <person name="Nagy L.G."/>
            <person name="Grigoriev I.V."/>
        </authorList>
    </citation>
    <scope>NUCLEOTIDE SEQUENCE</scope>
    <source>
        <strain evidence="2">CCBAS 213</strain>
    </source>
</reference>
<organism evidence="2 3">
    <name type="scientific">Armillaria tabescens</name>
    <name type="common">Ringless honey mushroom</name>
    <name type="synonym">Agaricus tabescens</name>
    <dbReference type="NCBI Taxonomy" id="1929756"/>
    <lineage>
        <taxon>Eukaryota</taxon>
        <taxon>Fungi</taxon>
        <taxon>Dikarya</taxon>
        <taxon>Basidiomycota</taxon>
        <taxon>Agaricomycotina</taxon>
        <taxon>Agaricomycetes</taxon>
        <taxon>Agaricomycetidae</taxon>
        <taxon>Agaricales</taxon>
        <taxon>Marasmiineae</taxon>
        <taxon>Physalacriaceae</taxon>
        <taxon>Desarmillaria</taxon>
    </lineage>
</organism>